<sequence length="236" mass="26397">MKRLVLALVLSGFCLTAGGCYFYPFQTNISSGPDSDSFSCDLVSESGEEVPDGLNILDEDGVIESEILSLQVNSAGLYESFEGVYPEDGDWRFLAVDVTIDSRFENSAILSVDPSLFRLTWEALDGYMVTPESDLYIADQLADYNNQIRLYKNSSRTGNLIFTVPKEAEGFMLIYQDSAIPFDAVSRTDPYSDYYSDDYFGADPYYNMPFYDSPGSDWYDFFSGGSGWGEEEPSPF</sequence>
<evidence type="ECO:0000313" key="3">
    <source>
        <dbReference type="EMBL" id="HJA72000.1"/>
    </source>
</evidence>
<reference evidence="3" key="1">
    <citation type="journal article" date="2021" name="PeerJ">
        <title>Extensive microbial diversity within the chicken gut microbiome revealed by metagenomics and culture.</title>
        <authorList>
            <person name="Gilroy R."/>
            <person name="Ravi A."/>
            <person name="Getino M."/>
            <person name="Pursley I."/>
            <person name="Horton D.L."/>
            <person name="Alikhan N.F."/>
            <person name="Baker D."/>
            <person name="Gharbi K."/>
            <person name="Hall N."/>
            <person name="Watson M."/>
            <person name="Adriaenssens E.M."/>
            <person name="Foster-Nyarko E."/>
            <person name="Jarju S."/>
            <person name="Secka A."/>
            <person name="Antonio M."/>
            <person name="Oren A."/>
            <person name="Chaudhuri R.R."/>
            <person name="La Ragione R."/>
            <person name="Hildebrand F."/>
            <person name="Pallen M.J."/>
        </authorList>
    </citation>
    <scope>NUCLEOTIDE SEQUENCE</scope>
    <source>
        <strain evidence="3">CHK178-16964</strain>
    </source>
</reference>
<dbReference type="Gene3D" id="2.60.40.1240">
    <property type="match status" value="1"/>
</dbReference>
<evidence type="ECO:0000259" key="2">
    <source>
        <dbReference type="Pfam" id="PF11611"/>
    </source>
</evidence>
<reference evidence="3" key="2">
    <citation type="submission" date="2021-04" db="EMBL/GenBank/DDBJ databases">
        <authorList>
            <person name="Gilroy R."/>
        </authorList>
    </citation>
    <scope>NUCLEOTIDE SEQUENCE</scope>
    <source>
        <strain evidence="3">CHK178-16964</strain>
    </source>
</reference>
<accession>A0A9D2HI49</accession>
<proteinExistence type="predicted"/>
<evidence type="ECO:0000313" key="4">
    <source>
        <dbReference type="Proteomes" id="UP000823900"/>
    </source>
</evidence>
<name>A0A9D2HI49_9FIRM</name>
<dbReference type="InterPro" id="IPR029051">
    <property type="entry name" value="DUF4352"/>
</dbReference>
<feature type="domain" description="DUF4352" evidence="2">
    <location>
        <begin position="68"/>
        <end position="179"/>
    </location>
</feature>
<dbReference type="InterPro" id="IPR029050">
    <property type="entry name" value="Immunoprotect_excell_Ig-like"/>
</dbReference>
<dbReference type="AlphaFoldDB" id="A0A9D2HI49"/>
<dbReference type="Pfam" id="PF11611">
    <property type="entry name" value="DUF4352"/>
    <property type="match status" value="1"/>
</dbReference>
<dbReference type="Proteomes" id="UP000823900">
    <property type="component" value="Unassembled WGS sequence"/>
</dbReference>
<dbReference type="EMBL" id="DWZA01000092">
    <property type="protein sequence ID" value="HJA72000.1"/>
    <property type="molecule type" value="Genomic_DNA"/>
</dbReference>
<dbReference type="PROSITE" id="PS51257">
    <property type="entry name" value="PROKAR_LIPOPROTEIN"/>
    <property type="match status" value="1"/>
</dbReference>
<comment type="caution">
    <text evidence="3">The sequence shown here is derived from an EMBL/GenBank/DDBJ whole genome shotgun (WGS) entry which is preliminary data.</text>
</comment>
<evidence type="ECO:0000256" key="1">
    <source>
        <dbReference type="ARBA" id="ARBA00022729"/>
    </source>
</evidence>
<keyword evidence="1" id="KW-0732">Signal</keyword>
<gene>
    <name evidence="3" type="ORF">IAA07_10590</name>
</gene>
<protein>
    <submittedName>
        <fullName evidence="3">DUF4352 domain-containing protein</fullName>
    </submittedName>
</protein>
<organism evidence="3 4">
    <name type="scientific">Candidatus Lachnoclostridium stercoravium</name>
    <dbReference type="NCBI Taxonomy" id="2838633"/>
    <lineage>
        <taxon>Bacteria</taxon>
        <taxon>Bacillati</taxon>
        <taxon>Bacillota</taxon>
        <taxon>Clostridia</taxon>
        <taxon>Lachnospirales</taxon>
        <taxon>Lachnospiraceae</taxon>
    </lineage>
</organism>